<dbReference type="GO" id="GO:0005739">
    <property type="term" value="C:mitochondrion"/>
    <property type="evidence" value="ECO:0007669"/>
    <property type="project" value="TreeGrafter"/>
</dbReference>
<dbReference type="InterPro" id="IPR027417">
    <property type="entry name" value="P-loop_NTPase"/>
</dbReference>
<evidence type="ECO:0008006" key="5">
    <source>
        <dbReference type="Google" id="ProtNLM"/>
    </source>
</evidence>
<comment type="caution">
    <text evidence="4">The sequence shown here is derived from an EMBL/GenBank/DDBJ whole genome shotgun (WGS) entry which is preliminary data.</text>
</comment>
<evidence type="ECO:0000313" key="4">
    <source>
        <dbReference type="EMBL" id="KAF2532414.1"/>
    </source>
</evidence>
<dbReference type="AlphaFoldDB" id="A0A8S9FH89"/>
<accession>A0A8S9FH89</accession>
<dbReference type="PANTHER" id="PTHR12169">
    <property type="entry name" value="ATPASE N2B"/>
    <property type="match status" value="1"/>
</dbReference>
<dbReference type="NCBIfam" id="NF040713">
    <property type="entry name" value="ZapE"/>
    <property type="match status" value="2"/>
</dbReference>
<organism evidence="4">
    <name type="scientific">Brassica cretica</name>
    <name type="common">Mustard</name>
    <dbReference type="NCBI Taxonomy" id="69181"/>
    <lineage>
        <taxon>Eukaryota</taxon>
        <taxon>Viridiplantae</taxon>
        <taxon>Streptophyta</taxon>
        <taxon>Embryophyta</taxon>
        <taxon>Tracheophyta</taxon>
        <taxon>Spermatophyta</taxon>
        <taxon>Magnoliopsida</taxon>
        <taxon>eudicotyledons</taxon>
        <taxon>Gunneridae</taxon>
        <taxon>Pentapetalae</taxon>
        <taxon>rosids</taxon>
        <taxon>malvids</taxon>
        <taxon>Brassicales</taxon>
        <taxon>Brassicaceae</taxon>
        <taxon>Brassiceae</taxon>
        <taxon>Brassica</taxon>
    </lineage>
</organism>
<comment type="similarity">
    <text evidence="1">Belongs to the AFG1 ATPase family.</text>
</comment>
<dbReference type="GO" id="GO:0005524">
    <property type="term" value="F:ATP binding"/>
    <property type="evidence" value="ECO:0007669"/>
    <property type="project" value="UniProtKB-KW"/>
</dbReference>
<dbReference type="FunFam" id="3.40.50.300:FF:000856">
    <property type="entry name" value="AFG1-like ATPase isoform X1"/>
    <property type="match status" value="2"/>
</dbReference>
<protein>
    <recommendedName>
        <fullName evidence="5">AAA+ ATPase domain-containing protein</fullName>
    </recommendedName>
</protein>
<dbReference type="Gene3D" id="3.40.50.300">
    <property type="entry name" value="P-loop containing nucleotide triphosphate hydrolases"/>
    <property type="match status" value="2"/>
</dbReference>
<dbReference type="GO" id="GO:0009507">
    <property type="term" value="C:chloroplast"/>
    <property type="evidence" value="ECO:0007669"/>
    <property type="project" value="TreeGrafter"/>
</dbReference>
<gene>
    <name evidence="4" type="ORF">F2Q70_00033325</name>
</gene>
<dbReference type="SUPFAM" id="SSF52540">
    <property type="entry name" value="P-loop containing nucleoside triphosphate hydrolases"/>
    <property type="match status" value="2"/>
</dbReference>
<dbReference type="PANTHER" id="PTHR12169:SF29">
    <property type="entry name" value="AFG1-LIKE ATPASE FAMILY PROTEIN"/>
    <property type="match status" value="1"/>
</dbReference>
<keyword evidence="3" id="KW-0067">ATP-binding</keyword>
<dbReference type="InterPro" id="IPR005654">
    <property type="entry name" value="ATPase_AFG1-like"/>
</dbReference>
<dbReference type="Pfam" id="PF03969">
    <property type="entry name" value="AFG1_ATPase"/>
    <property type="match status" value="2"/>
</dbReference>
<dbReference type="EMBL" id="QGKY02002305">
    <property type="protein sequence ID" value="KAF2532414.1"/>
    <property type="molecule type" value="Genomic_DNA"/>
</dbReference>
<evidence type="ECO:0000256" key="1">
    <source>
        <dbReference type="ARBA" id="ARBA00010322"/>
    </source>
</evidence>
<evidence type="ECO:0000256" key="3">
    <source>
        <dbReference type="ARBA" id="ARBA00022840"/>
    </source>
</evidence>
<proteinExistence type="inferred from homology"/>
<reference evidence="4" key="1">
    <citation type="submission" date="2019-12" db="EMBL/GenBank/DDBJ databases">
        <title>Genome sequencing and annotation of Brassica cretica.</title>
        <authorList>
            <person name="Studholme D.J."/>
            <person name="Sarris P.F."/>
        </authorList>
    </citation>
    <scope>NUCLEOTIDE SEQUENCE</scope>
    <source>
        <strain evidence="4">PFS-102/07</strain>
        <tissue evidence="4">Leaf</tissue>
    </source>
</reference>
<name>A0A8S9FH89_BRACR</name>
<keyword evidence="2" id="KW-0547">Nucleotide-binding</keyword>
<dbReference type="GO" id="GO:0016887">
    <property type="term" value="F:ATP hydrolysis activity"/>
    <property type="evidence" value="ECO:0007669"/>
    <property type="project" value="InterPro"/>
</dbReference>
<sequence>MRPVLRSSSSLSRIRWALRNQERHSSTFSSRSRKLLIGANQNEALVNTNTCNSTLFSRLSFSRGLSAEAVEAAVRLTVSSSADVNRTGPLVEYERRISDGELMTGDICQLGALKELQRLHDQLVESVDTCRLDRYNTSDKSSRSRWFWSRIMPQSTVSPVKGLYLYGGVGTGKTMLMDLFFDQLPCTWKKQRIHFHDFMLTVHSRLQKHKGLSDPLEVVAQEIAHDAILLCLDEFMVTDVADALILNRLFGHLFSNGIILVATSNRNPDKLYEGGLQRDLFLPFIASLKERNVVHEIGSAVDYRKLTSAEQGFYFIGTDLSTLLKQKFQELIGGNVVARPQVVEVVMGRKLQVSLGANGCAYFPFEELCDRPLGAADYFGLFKKFHTLALEGVPVFGLHNRTAAYRFVTLVDVMYENRARLLCTAEATPQELLEKIVTISDAKSMSPRTSSRSRKNDVSELCVDNELGFAKDRTISRLTEMNSKEYLEQHAITHNLSSFIVLLLVSASIIQFCIDPQMRPVLRSSSSLSRIRWALRNQERYNSTICSKSRKLLVGVHQNEALVNANTCNSTLFSRLSFSRGLSAEAVEAADAAVRLTVSSSDVNRTGPLVEYERRISDGELMTGDICQLGALKELQRLHDQLVESVDTCRLDRYNTSDKSSRSRWFWSRLMPQSSVSPVKGLYLYGGVGTGKTMLMDLFFDQLPCTWKKQRIHFHDFMLTVHSRLQKHKGLSDPLEVVAQEIAHDAILLCLDEFMVTDVADALILNRLFGHLFSNGIILVATSNRNPDKLYEGGLQRDLFLPFIASLKERNVVHEIGSAVDYRKLTSAEQGFYFIGTDLSTLLKQKFQELIGGNVVARPQVVEVVMGRKLQVSLGANGCAYFPFEELCDRPLGAADYFGLFKKFHTLALEGVPVFGLHNRTAAYRFVTLVDVMYENRARLLCTAEATPQELLEKIVTISDAKSMSPRTSSRSRKNDVSELCVDNELGFAKDRTISRLTEMNSKEYLEQHAITHNL</sequence>
<evidence type="ECO:0000256" key="2">
    <source>
        <dbReference type="ARBA" id="ARBA00022741"/>
    </source>
</evidence>